<keyword evidence="3" id="KW-1185">Reference proteome</keyword>
<dbReference type="Proteomes" id="UP000230709">
    <property type="component" value="Chromosome"/>
</dbReference>
<dbReference type="EMBL" id="CP023737">
    <property type="protein sequence ID" value="ATQ68308.1"/>
    <property type="molecule type" value="Genomic_DNA"/>
</dbReference>
<evidence type="ECO:0000313" key="3">
    <source>
        <dbReference type="Proteomes" id="UP000230709"/>
    </source>
</evidence>
<evidence type="ECO:0000256" key="1">
    <source>
        <dbReference type="SAM" id="MobiDB-lite"/>
    </source>
</evidence>
<name>A0A2D2CZX4_METT3</name>
<dbReference type="AlphaFoldDB" id="A0A2D2CZX4"/>
<protein>
    <submittedName>
        <fullName evidence="2">Uncharacterized protein</fullName>
    </submittedName>
</protein>
<proteinExistence type="predicted"/>
<evidence type="ECO:0000313" key="2">
    <source>
        <dbReference type="EMBL" id="ATQ68308.1"/>
    </source>
</evidence>
<reference evidence="3" key="1">
    <citation type="submission" date="2017-10" db="EMBL/GenBank/DDBJ databases">
        <title>Completed PacBio SMRT sequence of Methylosinus trichosporium OB3b reveals presence of a third large plasmid.</title>
        <authorList>
            <person name="Charles T.C."/>
            <person name="Lynch M.D.J."/>
            <person name="Heil J.R."/>
            <person name="Cheng J."/>
        </authorList>
    </citation>
    <scope>NUCLEOTIDE SEQUENCE [LARGE SCALE GENOMIC DNA]</scope>
    <source>
        <strain evidence="3">OB3b</strain>
    </source>
</reference>
<organism evidence="2 3">
    <name type="scientific">Methylosinus trichosporium (strain ATCC 35070 / NCIMB 11131 / UNIQEM 75 / OB3b)</name>
    <dbReference type="NCBI Taxonomy" id="595536"/>
    <lineage>
        <taxon>Bacteria</taxon>
        <taxon>Pseudomonadati</taxon>
        <taxon>Pseudomonadota</taxon>
        <taxon>Alphaproteobacteria</taxon>
        <taxon>Hyphomicrobiales</taxon>
        <taxon>Methylocystaceae</taxon>
        <taxon>Methylosinus</taxon>
    </lineage>
</organism>
<dbReference type="KEGG" id="mtw:CQW49_10780"/>
<sequence>MRLRGIESFRADQGNRFGLDKLIIGVGELGLGRRARRTGEDVEDVVPPSGCTKPKPFPTSNHFTHCGATAFVKPASLFRAAASPSSRAATAALCSSSEVLPVDIGRRPFLGLRTS</sequence>
<accession>A0A2D2CZX4</accession>
<feature type="region of interest" description="Disordered" evidence="1">
    <location>
        <begin position="37"/>
        <end position="58"/>
    </location>
</feature>
<gene>
    <name evidence="2" type="ORF">CQW49_10780</name>
</gene>